<organism evidence="1 2">
    <name type="scientific">Acanthosepion pharaonis</name>
    <name type="common">Pharaoh cuttlefish</name>
    <name type="synonym">Sepia pharaonis</name>
    <dbReference type="NCBI Taxonomy" id="158019"/>
    <lineage>
        <taxon>Eukaryota</taxon>
        <taxon>Metazoa</taxon>
        <taxon>Spiralia</taxon>
        <taxon>Lophotrochozoa</taxon>
        <taxon>Mollusca</taxon>
        <taxon>Cephalopoda</taxon>
        <taxon>Coleoidea</taxon>
        <taxon>Decapodiformes</taxon>
        <taxon>Sepiida</taxon>
        <taxon>Sepiina</taxon>
        <taxon>Sepiidae</taxon>
        <taxon>Acanthosepion</taxon>
    </lineage>
</organism>
<proteinExistence type="predicted"/>
<dbReference type="AlphaFoldDB" id="A0A812D4W9"/>
<accession>A0A812D4W9</accession>
<dbReference type="EMBL" id="CAHIKZ030002479">
    <property type="protein sequence ID" value="CAE1287538.1"/>
    <property type="molecule type" value="Genomic_DNA"/>
</dbReference>
<protein>
    <submittedName>
        <fullName evidence="1">Uncharacterized protein</fullName>
    </submittedName>
</protein>
<evidence type="ECO:0000313" key="1">
    <source>
        <dbReference type="EMBL" id="CAE1287538.1"/>
    </source>
</evidence>
<keyword evidence="2" id="KW-1185">Reference proteome</keyword>
<name>A0A812D4W9_ACAPH</name>
<sequence>MLTIPPAAHPYMSADNHYPPPIHIFSRQPFRLMPIHRSSDNHSTRCPSICRPITIRPLPIHICHPITIPPLPIDICQPITIPLAVHPITIPPAAHPSDNIAAAIHICQPITIPPATHPYICQQITIPPAAHPYMSADNHSTRCPSRYVSR</sequence>
<evidence type="ECO:0000313" key="2">
    <source>
        <dbReference type="Proteomes" id="UP000597762"/>
    </source>
</evidence>
<dbReference type="Proteomes" id="UP000597762">
    <property type="component" value="Unassembled WGS sequence"/>
</dbReference>
<comment type="caution">
    <text evidence="1">The sequence shown here is derived from an EMBL/GenBank/DDBJ whole genome shotgun (WGS) entry which is preliminary data.</text>
</comment>
<reference evidence="1" key="1">
    <citation type="submission" date="2021-01" db="EMBL/GenBank/DDBJ databases">
        <authorList>
            <person name="Li R."/>
            <person name="Bekaert M."/>
        </authorList>
    </citation>
    <scope>NUCLEOTIDE SEQUENCE</scope>
    <source>
        <strain evidence="1">Farmed</strain>
    </source>
</reference>
<gene>
    <name evidence="1" type="ORF">SPHA_46658</name>
</gene>